<name>A0ABP8S206_9PSEU</name>
<feature type="region of interest" description="Disordered" evidence="1">
    <location>
        <begin position="1"/>
        <end position="21"/>
    </location>
</feature>
<comment type="caution">
    <text evidence="2">The sequence shown here is derived from an EMBL/GenBank/DDBJ whole genome shotgun (WGS) entry which is preliminary data.</text>
</comment>
<organism evidence="2 3">
    <name type="scientific">Pseudonocardia xishanensis</name>
    <dbReference type="NCBI Taxonomy" id="630995"/>
    <lineage>
        <taxon>Bacteria</taxon>
        <taxon>Bacillati</taxon>
        <taxon>Actinomycetota</taxon>
        <taxon>Actinomycetes</taxon>
        <taxon>Pseudonocardiales</taxon>
        <taxon>Pseudonocardiaceae</taxon>
        <taxon>Pseudonocardia</taxon>
    </lineage>
</organism>
<dbReference type="EMBL" id="BAABGT010000099">
    <property type="protein sequence ID" value="GAA4557109.1"/>
    <property type="molecule type" value="Genomic_DNA"/>
</dbReference>
<dbReference type="Proteomes" id="UP001501598">
    <property type="component" value="Unassembled WGS sequence"/>
</dbReference>
<gene>
    <name evidence="2" type="ORF">GCM10023175_60800</name>
</gene>
<proteinExistence type="predicted"/>
<accession>A0ABP8S206</accession>
<protein>
    <recommendedName>
        <fullName evidence="4">Tetracyclin repressor-like C-terminal domain-containing protein</fullName>
    </recommendedName>
</protein>
<reference evidence="3" key="1">
    <citation type="journal article" date="2019" name="Int. J. Syst. Evol. Microbiol.">
        <title>The Global Catalogue of Microorganisms (GCM) 10K type strain sequencing project: providing services to taxonomists for standard genome sequencing and annotation.</title>
        <authorList>
            <consortium name="The Broad Institute Genomics Platform"/>
            <consortium name="The Broad Institute Genome Sequencing Center for Infectious Disease"/>
            <person name="Wu L."/>
            <person name="Ma J."/>
        </authorList>
    </citation>
    <scope>NUCLEOTIDE SEQUENCE [LARGE SCALE GENOMIC DNA]</scope>
    <source>
        <strain evidence="3">JCM 17906</strain>
    </source>
</reference>
<evidence type="ECO:0000313" key="3">
    <source>
        <dbReference type="Proteomes" id="UP001501598"/>
    </source>
</evidence>
<evidence type="ECO:0000256" key="1">
    <source>
        <dbReference type="SAM" id="MobiDB-lite"/>
    </source>
</evidence>
<keyword evidence="3" id="KW-1185">Reference proteome</keyword>
<sequence>MTRRACARSTTYRGASGGDRGAFDGPLSRWRDDVLTVVVEHGMNAGAGEDHDRQLTVFAEELVPLVREALATI</sequence>
<evidence type="ECO:0000313" key="2">
    <source>
        <dbReference type="EMBL" id="GAA4557109.1"/>
    </source>
</evidence>
<evidence type="ECO:0008006" key="4">
    <source>
        <dbReference type="Google" id="ProtNLM"/>
    </source>
</evidence>